<dbReference type="EMBL" id="CAKKNE010000002">
    <property type="protein sequence ID" value="CAH0367831.1"/>
    <property type="molecule type" value="Genomic_DNA"/>
</dbReference>
<feature type="transmembrane region" description="Helical" evidence="6">
    <location>
        <begin position="256"/>
        <end position="275"/>
    </location>
</feature>
<feature type="transmembrane region" description="Helical" evidence="6">
    <location>
        <begin position="434"/>
        <end position="452"/>
    </location>
</feature>
<feature type="transmembrane region" description="Helical" evidence="6">
    <location>
        <begin position="357"/>
        <end position="378"/>
    </location>
</feature>
<evidence type="ECO:0000313" key="9">
    <source>
        <dbReference type="Proteomes" id="UP000789595"/>
    </source>
</evidence>
<dbReference type="GO" id="GO:0005249">
    <property type="term" value="F:voltage-gated potassium channel activity"/>
    <property type="evidence" value="ECO:0007669"/>
    <property type="project" value="TreeGrafter"/>
</dbReference>
<feature type="compositionally biased region" description="Basic residues" evidence="5">
    <location>
        <begin position="122"/>
        <end position="132"/>
    </location>
</feature>
<reference evidence="8" key="1">
    <citation type="submission" date="2021-11" db="EMBL/GenBank/DDBJ databases">
        <authorList>
            <consortium name="Genoscope - CEA"/>
            <person name="William W."/>
        </authorList>
    </citation>
    <scope>NUCLEOTIDE SEQUENCE</scope>
</reference>
<dbReference type="Gene3D" id="2.60.120.10">
    <property type="entry name" value="Jelly Rolls"/>
    <property type="match status" value="1"/>
</dbReference>
<evidence type="ECO:0000256" key="2">
    <source>
        <dbReference type="ARBA" id="ARBA00022692"/>
    </source>
</evidence>
<keyword evidence="9" id="KW-1185">Reference proteome</keyword>
<evidence type="ECO:0000256" key="6">
    <source>
        <dbReference type="SAM" id="Phobius"/>
    </source>
</evidence>
<organism evidence="8 9">
    <name type="scientific">Pelagomonas calceolata</name>
    <dbReference type="NCBI Taxonomy" id="35677"/>
    <lineage>
        <taxon>Eukaryota</taxon>
        <taxon>Sar</taxon>
        <taxon>Stramenopiles</taxon>
        <taxon>Ochrophyta</taxon>
        <taxon>Pelagophyceae</taxon>
        <taxon>Pelagomonadales</taxon>
        <taxon>Pelagomonadaceae</taxon>
        <taxon>Pelagomonas</taxon>
    </lineage>
</organism>
<dbReference type="Gene3D" id="1.10.287.70">
    <property type="match status" value="1"/>
</dbReference>
<dbReference type="InterPro" id="IPR014710">
    <property type="entry name" value="RmlC-like_jellyroll"/>
</dbReference>
<dbReference type="InterPro" id="IPR005821">
    <property type="entry name" value="Ion_trans_dom"/>
</dbReference>
<feature type="transmembrane region" description="Helical" evidence="6">
    <location>
        <begin position="212"/>
        <end position="236"/>
    </location>
</feature>
<keyword evidence="4 6" id="KW-0472">Membrane</keyword>
<protein>
    <recommendedName>
        <fullName evidence="7">Ion transport domain-containing protein</fullName>
    </recommendedName>
</protein>
<dbReference type="OrthoDB" id="421226at2759"/>
<evidence type="ECO:0000256" key="3">
    <source>
        <dbReference type="ARBA" id="ARBA00022989"/>
    </source>
</evidence>
<evidence type="ECO:0000313" key="8">
    <source>
        <dbReference type="EMBL" id="CAH0367831.1"/>
    </source>
</evidence>
<comment type="caution">
    <text evidence="8">The sequence shown here is derived from an EMBL/GenBank/DDBJ whole genome shotgun (WGS) entry which is preliminary data.</text>
</comment>
<feature type="compositionally biased region" description="Polar residues" evidence="5">
    <location>
        <begin position="112"/>
        <end position="121"/>
    </location>
</feature>
<keyword evidence="2 6" id="KW-0812">Transmembrane</keyword>
<accession>A0A8J2SHI1</accession>
<dbReference type="PANTHER" id="PTHR10217:SF435">
    <property type="entry name" value="POTASSIUM VOLTAGE-GATED CHANNEL PROTEIN EAG"/>
    <property type="match status" value="1"/>
</dbReference>
<feature type="compositionally biased region" description="Low complexity" evidence="5">
    <location>
        <begin position="133"/>
        <end position="142"/>
    </location>
</feature>
<feature type="region of interest" description="Disordered" evidence="5">
    <location>
        <begin position="1"/>
        <end position="82"/>
    </location>
</feature>
<comment type="subcellular location">
    <subcellularLocation>
        <location evidence="1">Membrane</location>
        <topology evidence="1">Multi-pass membrane protein</topology>
    </subcellularLocation>
</comment>
<dbReference type="GO" id="GO:0042391">
    <property type="term" value="P:regulation of membrane potential"/>
    <property type="evidence" value="ECO:0007669"/>
    <property type="project" value="TreeGrafter"/>
</dbReference>
<gene>
    <name evidence="8" type="ORF">PECAL_2P08700</name>
</gene>
<dbReference type="InterPro" id="IPR050818">
    <property type="entry name" value="KCNH_animal-type"/>
</dbReference>
<dbReference type="Proteomes" id="UP000789595">
    <property type="component" value="Unassembled WGS sequence"/>
</dbReference>
<dbReference type="GO" id="GO:0005886">
    <property type="term" value="C:plasma membrane"/>
    <property type="evidence" value="ECO:0007669"/>
    <property type="project" value="TreeGrafter"/>
</dbReference>
<proteinExistence type="predicted"/>
<feature type="transmembrane region" description="Helical" evidence="6">
    <location>
        <begin position="406"/>
        <end position="422"/>
    </location>
</feature>
<dbReference type="PANTHER" id="PTHR10217">
    <property type="entry name" value="VOLTAGE AND LIGAND GATED POTASSIUM CHANNEL"/>
    <property type="match status" value="1"/>
</dbReference>
<evidence type="ECO:0000256" key="5">
    <source>
        <dbReference type="SAM" id="MobiDB-lite"/>
    </source>
</evidence>
<dbReference type="Pfam" id="PF00520">
    <property type="entry name" value="Ion_trans"/>
    <property type="match status" value="1"/>
</dbReference>
<evidence type="ECO:0000256" key="1">
    <source>
        <dbReference type="ARBA" id="ARBA00004141"/>
    </source>
</evidence>
<keyword evidence="3 6" id="KW-1133">Transmembrane helix</keyword>
<dbReference type="InterPro" id="IPR018490">
    <property type="entry name" value="cNMP-bd_dom_sf"/>
</dbReference>
<evidence type="ECO:0000256" key="4">
    <source>
        <dbReference type="ARBA" id="ARBA00023136"/>
    </source>
</evidence>
<feature type="domain" description="Ion transport" evidence="7">
    <location>
        <begin position="210"/>
        <end position="460"/>
    </location>
</feature>
<name>A0A8J2SHI1_9STRA</name>
<sequence>MSAAPGDRPRGESFEDKGSPSETKDGDVKHVVSLRRQTDAALNDAPSPVATPSDDAPEVEGSPDDVQAPPTPAAKRRWRKAKHAVSLLNPAKLLKKKPVDQTPTGGQLLTMTAQQAAPTRSSWHKTPAKIKRTSSSDSTSSTLAKEKRQRLRKMKRARSRTTFTDLIGLFEKQDDDIEKELLDDMRSNKFPRHRAHWLVMDPLQKWRLKWDILMMLMICFVMIVTPFELAFVSAVGWSKNYTPFPNKYTGLFITNWTVNLLFIVDIIFNFLTAVYDPQLNKWLLRFDQIALHYARGWMALDVVSMLPVEYMIKSKQASAIRLLRVFRLMKLAKVLRSQELVNNIAKHVDMSTKLQTVIKYCVVLIVIVHWTACALKLVTEYTLAECSWDDCPQTILTSTSNYRDGIWAQYVEAAVWALVAINGEASTRTHGEGVLGLLVMLGGIIVMAFLIGDLSNIMSNLDPVANEFKQTLDNLNDYMHRSGFDNDLRLKLREYIMLSEPCFRDHFNKEMLTKLSPTLISVVARKKMGHVVEKIPFYAHTVQRTGGYPKGQRVLVHDREWERGDDEEMSVGRPALVLRSPSLLRYDVQFDDGEVQKNVRHTHIEPPPLPPDLLHLRRGEIQRLHFQRDLFLSKVASLFTTRLFMTFDVIVHKDLSLNDVMYVIEHGKVCCLNYDARKTFGISVKQDDEFIGDDIAMLACGAREKILRHYSCHATAVTQMHALDAMDFCHLLEQEPALSLFYKHFRTWGCWQRLSRALTLNGARLVSMARMVGDGTDQSTLKEKLAALAAATDEAVELTPKDTASLLSLVSDATSNGFAGHRKRAAMAKLAELVRELRLSS</sequence>
<dbReference type="AlphaFoldDB" id="A0A8J2SHI1"/>
<dbReference type="SUPFAM" id="SSF51206">
    <property type="entry name" value="cAMP-binding domain-like"/>
    <property type="match status" value="1"/>
</dbReference>
<feature type="region of interest" description="Disordered" evidence="5">
    <location>
        <begin position="112"/>
        <end position="155"/>
    </location>
</feature>
<feature type="compositionally biased region" description="Basic and acidic residues" evidence="5">
    <location>
        <begin position="7"/>
        <end position="30"/>
    </location>
</feature>
<evidence type="ECO:0000259" key="7">
    <source>
        <dbReference type="Pfam" id="PF00520"/>
    </source>
</evidence>
<dbReference type="SUPFAM" id="SSF81324">
    <property type="entry name" value="Voltage-gated potassium channels"/>
    <property type="match status" value="1"/>
</dbReference>